<keyword evidence="2" id="KW-1185">Reference proteome</keyword>
<dbReference type="HOGENOM" id="CLU_1060220_0_0_7"/>
<reference evidence="1 2" key="1">
    <citation type="journal article" date="2011" name="J. Bacteriol.">
        <title>Genome sequence of Helicobacter bizzozeronii strain CIII-1, an isolate from human gastric mucosa.</title>
        <authorList>
            <person name="Schott T."/>
            <person name="Rossi M."/>
            <person name="Hanninen M.L."/>
        </authorList>
    </citation>
    <scope>NUCLEOTIDE SEQUENCE [LARGE SCALE GENOMIC DNA]</scope>
    <source>
        <strain evidence="1 2">CIII-1</strain>
    </source>
</reference>
<dbReference type="KEGG" id="hbi:HBZC1_02490"/>
<dbReference type="STRING" id="1002804.HBZC1_02490"/>
<accession>F8KR61</accession>
<protein>
    <submittedName>
        <fullName evidence="1">Uncharacterized protein</fullName>
    </submittedName>
</protein>
<dbReference type="Proteomes" id="UP000008387">
    <property type="component" value="Chromosome"/>
</dbReference>
<dbReference type="EMBL" id="FR871757">
    <property type="protein sequence ID" value="CCB79235.1"/>
    <property type="molecule type" value="Genomic_DNA"/>
</dbReference>
<dbReference type="AlphaFoldDB" id="F8KR61"/>
<sequence>MKGEKQHFERYKEMGKIDYCTYFVKNYLAFNFYCKVRFEGKDKVKQDRDYIDALKDDQKTQNRFLEYFEEHTDFLGLLKKFDKILEDSSVTHKSRLVSFKSVQVRSVQQGAWSKTSNGVTYTLEIHSGRVSDNMLDLSVKVQTKNAKHSIERRTFDIEGYEFESALNRQGLNKHQIDKTKSLFRERLDGRVENIAKLIHRSDKNMLDESNRELIYRGLIEILYQLRNALLHSDVRPWDQSIQKVYEQATLILQEVLEFLPF</sequence>
<evidence type="ECO:0000313" key="2">
    <source>
        <dbReference type="Proteomes" id="UP000008387"/>
    </source>
</evidence>
<organism evidence="1 2">
    <name type="scientific">Helicobacter bizzozeronii (strain CIII-1)</name>
    <dbReference type="NCBI Taxonomy" id="1002804"/>
    <lineage>
        <taxon>Bacteria</taxon>
        <taxon>Pseudomonadati</taxon>
        <taxon>Campylobacterota</taxon>
        <taxon>Epsilonproteobacteria</taxon>
        <taxon>Campylobacterales</taxon>
        <taxon>Helicobacteraceae</taxon>
        <taxon>Helicobacter</taxon>
    </lineage>
</organism>
<dbReference type="GeneID" id="64362021"/>
<dbReference type="RefSeq" id="WP_013889733.1">
    <property type="nucleotide sequence ID" value="NC_015674.1"/>
</dbReference>
<gene>
    <name evidence="1" type="ordered locus">HBZC1_02490</name>
</gene>
<proteinExistence type="predicted"/>
<name>F8KR61_HELBC</name>
<evidence type="ECO:0000313" key="1">
    <source>
        <dbReference type="EMBL" id="CCB79235.1"/>
    </source>
</evidence>